<dbReference type="EMBL" id="LR796752">
    <property type="protein sequence ID" value="CAB4163550.1"/>
    <property type="molecule type" value="Genomic_DNA"/>
</dbReference>
<gene>
    <name evidence="3" type="ORF">UFOVP1222_13</name>
    <name evidence="1" type="ORF">UFOVP477_30</name>
    <name evidence="2" type="ORF">UFOVP798_34</name>
</gene>
<evidence type="ECO:0000313" key="2">
    <source>
        <dbReference type="EMBL" id="CAB4163550.1"/>
    </source>
</evidence>
<protein>
    <submittedName>
        <fullName evidence="2">AAA domain containing protein</fullName>
    </submittedName>
</protein>
<evidence type="ECO:0000313" key="1">
    <source>
        <dbReference type="EMBL" id="CAB4145716.1"/>
    </source>
</evidence>
<organism evidence="2">
    <name type="scientific">uncultured Caudovirales phage</name>
    <dbReference type="NCBI Taxonomy" id="2100421"/>
    <lineage>
        <taxon>Viruses</taxon>
        <taxon>Duplodnaviria</taxon>
        <taxon>Heunggongvirae</taxon>
        <taxon>Uroviricota</taxon>
        <taxon>Caudoviricetes</taxon>
        <taxon>Peduoviridae</taxon>
        <taxon>Maltschvirus</taxon>
        <taxon>Maltschvirus maltsch</taxon>
    </lineage>
</organism>
<accession>A0A6J5NUZ7</accession>
<dbReference type="EMBL" id="LR796455">
    <property type="protein sequence ID" value="CAB4145716.1"/>
    <property type="molecule type" value="Genomic_DNA"/>
</dbReference>
<evidence type="ECO:0000313" key="3">
    <source>
        <dbReference type="EMBL" id="CAB4191251.1"/>
    </source>
</evidence>
<reference evidence="2" key="1">
    <citation type="submission" date="2020-04" db="EMBL/GenBank/DDBJ databases">
        <authorList>
            <person name="Chiriac C."/>
            <person name="Salcher M."/>
            <person name="Ghai R."/>
            <person name="Kavagutti S V."/>
        </authorList>
    </citation>
    <scope>NUCLEOTIDE SEQUENCE</scope>
</reference>
<dbReference type="Gene3D" id="3.40.50.300">
    <property type="entry name" value="P-loop containing nucleotide triphosphate hydrolases"/>
    <property type="match status" value="1"/>
</dbReference>
<name>A0A6J5NUZ7_9CAUD</name>
<sequence length="767" mass="84289">MIDESRVFAHLSMLFPFEFTDKEYICLRGIGEKGTKREGVFKEDIFLHPFSNTAWMYHACGHIKRWSEHGIASFVVPGVLKEARGSAEAVCKFSTVIVDIDSGDTAAKLLHAEKYLGVPSMIVESGGTTEEGFPKVHAYWSVPPTTDIASIVKIRHAIAIAVGGDPQFGLGVPSNPYGRAHQPVRIAGSLNCKGGGNKQVTIRQQNDTMMQDPSGVLTIVEAMPRAAGLPPIEEDPKFKFKREDKVELNKDVKAGGDGEETRWGMFNRVAGHYIHCARLGDMTIDEARDATFGWMQAHMQPPWPDNRFNAEWKKLDQRERHANGPYPTAEKPIVPTGSGLDVWATHKWSMGESPKREFIVPGLILAGKHQLLVAEGGAGKTFLALDLAMKVAAYAGCQPENTRKWCGVPVNKGGTAVVITTEDDKEELHIRLNDIDPDGAMRTAAGDKFIVLPTINTGGSFCVSERDPRTGEIKASKKWSELLTMLASIPDLTLVVIDTLNSTLHGDENSAVVINEYVRHASQVCGQLGAALLMTHHIRKQGDEPIRTAEDMKAAVRGSSALPAAFRAVIGVWHCSDYIRRMEAMGLVPQRGWLWKMAVIKANNPEMNQGELTLLRGKEGLLRDVSGDDSFHAVNSNEREAWLFMAIRLASIAGHPYSVEGKNAKSGLYRRRGELPPLLRQTGPGELAIIVDKMLNSGILITASASGTEKKWLDTPTGQYANCDEDGADVNSGAYLDQPKWSEFEYDMELKSCIKKGTKKPKNHFES</sequence>
<dbReference type="InterPro" id="IPR027417">
    <property type="entry name" value="P-loop_NTPase"/>
</dbReference>
<proteinExistence type="predicted"/>
<dbReference type="EMBL" id="LR797167">
    <property type="protein sequence ID" value="CAB4191251.1"/>
    <property type="molecule type" value="Genomic_DNA"/>
</dbReference>
<dbReference type="Pfam" id="PF13481">
    <property type="entry name" value="AAA_25"/>
    <property type="match status" value="1"/>
</dbReference>
<dbReference type="SUPFAM" id="SSF52540">
    <property type="entry name" value="P-loop containing nucleoside triphosphate hydrolases"/>
    <property type="match status" value="1"/>
</dbReference>